<evidence type="ECO:0000256" key="3">
    <source>
        <dbReference type="ARBA" id="ARBA00022884"/>
    </source>
</evidence>
<dbReference type="InterPro" id="IPR036107">
    <property type="entry name" value="CsrA_sf"/>
</dbReference>
<dbReference type="KEGG" id="plm:Plim_4282"/>
<keyword evidence="1 4" id="KW-0963">Cytoplasm</keyword>
<dbReference type="GO" id="GO:0006109">
    <property type="term" value="P:regulation of carbohydrate metabolic process"/>
    <property type="evidence" value="ECO:0007669"/>
    <property type="project" value="InterPro"/>
</dbReference>
<dbReference type="HAMAP" id="MF_00167">
    <property type="entry name" value="CsrA"/>
    <property type="match status" value="1"/>
</dbReference>
<dbReference type="PANTHER" id="PTHR34984:SF1">
    <property type="entry name" value="CARBON STORAGE REGULATOR"/>
    <property type="match status" value="1"/>
</dbReference>
<geneLocation type="plasmid" evidence="5 6">
    <name>pPLIM01</name>
</geneLocation>
<dbReference type="OrthoDB" id="289081at2"/>
<dbReference type="SUPFAM" id="SSF117130">
    <property type="entry name" value="CsrA-like"/>
    <property type="match status" value="1"/>
</dbReference>
<comment type="function">
    <text evidence="4">A translational regulator that binds mRNA to regulate translation initiation and/or mRNA stability. Usually binds in the 5'-UTR at or near the Shine-Dalgarno sequence preventing ribosome-binding, thus repressing translation. Its main target seems to be the major flagellin gene, while its function is anatagonized by FliW.</text>
</comment>
<dbReference type="InterPro" id="IPR003751">
    <property type="entry name" value="CsrA"/>
</dbReference>
<keyword evidence="4" id="KW-0678">Repressor</keyword>
<dbReference type="RefSeq" id="WP_013112520.1">
    <property type="nucleotide sequence ID" value="NC_014149.1"/>
</dbReference>
<evidence type="ECO:0000313" key="5">
    <source>
        <dbReference type="EMBL" id="ADG70089.1"/>
    </source>
</evidence>
<comment type="similarity">
    <text evidence="4">Belongs to the CsrA/RsmA family.</text>
</comment>
<name>D5SZG9_PLAL2</name>
<reference evidence="5 6" key="1">
    <citation type="journal article" date="2010" name="Stand. Genomic Sci.">
        <title>Complete genome sequence of Planctomyces limnophilus type strain (Mu 290).</title>
        <authorList>
            <person name="Labutti K."/>
            <person name="Sikorski J."/>
            <person name="Schneider S."/>
            <person name="Nolan M."/>
            <person name="Lucas S."/>
            <person name="Glavina Del Rio T."/>
            <person name="Tice H."/>
            <person name="Cheng J.F."/>
            <person name="Goodwin L."/>
            <person name="Pitluck S."/>
            <person name="Liolios K."/>
            <person name="Ivanova N."/>
            <person name="Mavromatis K."/>
            <person name="Mikhailova N."/>
            <person name="Pati A."/>
            <person name="Chen A."/>
            <person name="Palaniappan K."/>
            <person name="Land M."/>
            <person name="Hauser L."/>
            <person name="Chang Y.J."/>
            <person name="Jeffries C.D."/>
            <person name="Tindall B.J."/>
            <person name="Rohde M."/>
            <person name="Goker M."/>
            <person name="Woyke T."/>
            <person name="Bristow J."/>
            <person name="Eisen J.A."/>
            <person name="Markowitz V."/>
            <person name="Hugenholtz P."/>
            <person name="Kyrpides N.C."/>
            <person name="Klenk H.P."/>
            <person name="Lapidus A."/>
        </authorList>
    </citation>
    <scope>NUCLEOTIDE SEQUENCE [LARGE SCALE GENOMIC DNA]</scope>
    <source>
        <strain evidence="6">ATCC 43296 / DSM 3776 / IFAM 1008 / 290</strain>
        <plasmid evidence="5 6">pPLIM01</plasmid>
    </source>
</reference>
<dbReference type="Proteomes" id="UP000002220">
    <property type="component" value="Plasmid pPLIM01"/>
</dbReference>
<gene>
    <name evidence="4" type="primary">csrA</name>
    <name evidence="5" type="ordered locus">Plim_4282</name>
</gene>
<comment type="subcellular location">
    <subcellularLocation>
        <location evidence="4">Cytoplasm</location>
    </subcellularLocation>
</comment>
<dbReference type="GO" id="GO:0005829">
    <property type="term" value="C:cytosol"/>
    <property type="evidence" value="ECO:0007669"/>
    <property type="project" value="TreeGrafter"/>
</dbReference>
<evidence type="ECO:0000256" key="4">
    <source>
        <dbReference type="HAMAP-Rule" id="MF_00167"/>
    </source>
</evidence>
<protein>
    <recommendedName>
        <fullName evidence="4">Translational regulator CsrA</fullName>
    </recommendedName>
</protein>
<accession>D5SZG9</accession>
<dbReference type="GO" id="GO:0044781">
    <property type="term" value="P:bacterial-type flagellum organization"/>
    <property type="evidence" value="ECO:0007669"/>
    <property type="project" value="UniProtKB-KW"/>
</dbReference>
<dbReference type="PANTHER" id="PTHR34984">
    <property type="entry name" value="CARBON STORAGE REGULATOR"/>
    <property type="match status" value="1"/>
</dbReference>
<dbReference type="Pfam" id="PF02599">
    <property type="entry name" value="CsrA"/>
    <property type="match status" value="1"/>
</dbReference>
<dbReference type="GO" id="GO:0006402">
    <property type="term" value="P:mRNA catabolic process"/>
    <property type="evidence" value="ECO:0007669"/>
    <property type="project" value="InterPro"/>
</dbReference>
<dbReference type="GO" id="GO:1902208">
    <property type="term" value="P:regulation of bacterial-type flagellum assembly"/>
    <property type="evidence" value="ECO:0007669"/>
    <property type="project" value="UniProtKB-UniRule"/>
</dbReference>
<dbReference type="GO" id="GO:0048027">
    <property type="term" value="F:mRNA 5'-UTR binding"/>
    <property type="evidence" value="ECO:0007669"/>
    <property type="project" value="UniProtKB-UniRule"/>
</dbReference>
<dbReference type="EMBL" id="CP001745">
    <property type="protein sequence ID" value="ADG70089.1"/>
    <property type="molecule type" value="Genomic_DNA"/>
</dbReference>
<dbReference type="AlphaFoldDB" id="D5SZG9"/>
<keyword evidence="2 4" id="KW-0810">Translation regulation</keyword>
<keyword evidence="6" id="KW-1185">Reference proteome</keyword>
<evidence type="ECO:0000256" key="2">
    <source>
        <dbReference type="ARBA" id="ARBA00022845"/>
    </source>
</evidence>
<proteinExistence type="inferred from homology"/>
<comment type="subunit">
    <text evidence="4">Homodimer; the beta-strands of each monomer intercalate to form a hydrophobic core, while the alpha-helices form wings that extend away from the core.</text>
</comment>
<keyword evidence="3 4" id="KW-0694">RNA-binding</keyword>
<evidence type="ECO:0000313" key="6">
    <source>
        <dbReference type="Proteomes" id="UP000002220"/>
    </source>
</evidence>
<dbReference type="Gene3D" id="2.60.40.4380">
    <property type="entry name" value="Translational regulator CsrA"/>
    <property type="match status" value="1"/>
</dbReference>
<keyword evidence="5" id="KW-0614">Plasmid</keyword>
<dbReference type="GO" id="GO:0045947">
    <property type="term" value="P:negative regulation of translational initiation"/>
    <property type="evidence" value="ECO:0007669"/>
    <property type="project" value="UniProtKB-UniRule"/>
</dbReference>
<evidence type="ECO:0000256" key="1">
    <source>
        <dbReference type="ARBA" id="ARBA00022490"/>
    </source>
</evidence>
<organism evidence="5 6">
    <name type="scientific">Planctopirus limnophila (strain ATCC 43296 / DSM 3776 / IFAM 1008 / Mu 290)</name>
    <name type="common">Planctomyces limnophilus</name>
    <dbReference type="NCBI Taxonomy" id="521674"/>
    <lineage>
        <taxon>Bacteria</taxon>
        <taxon>Pseudomonadati</taxon>
        <taxon>Planctomycetota</taxon>
        <taxon>Planctomycetia</taxon>
        <taxon>Planctomycetales</taxon>
        <taxon>Planctomycetaceae</taxon>
        <taxon>Planctopirus</taxon>
    </lineage>
</organism>
<dbReference type="HOGENOM" id="CLU_164837_0_0_0"/>
<sequence length="69" mass="7531">MLVLSRRPHESIRLTIPENLPPGTVIEITTLEVRANAVRIGLTAPRSVQIARSELVDESGVTSKEAPDE</sequence>
<keyword evidence="4" id="KW-1005">Bacterial flagellum biogenesis</keyword>